<accession>A0AC34FUW7</accession>
<protein>
    <submittedName>
        <fullName evidence="2">Cytochrome P450</fullName>
    </submittedName>
</protein>
<sequence length="202" mass="23371">MSEKKDTTANTLSFACLLLAENPKKLQKVFEEIDSLKVVDKLDYDTLSKAVYINAVLMETLRLFPHASMLQSRLTLTDCIIDDEIIIPSGIGILFDTWKIHHDPLYWRSDVNEFQPERHFSSNMLTDYFFPFGIGPRQCIGMRFALMEQKAVLIQFFKHFTVKLPEGITSKDLYISLRNTGTVWPKDLKLIIEKRTHFPNPA</sequence>
<reference evidence="2" key="1">
    <citation type="submission" date="2022-11" db="UniProtKB">
        <authorList>
            <consortium name="WormBaseParasite"/>
        </authorList>
    </citation>
    <scope>IDENTIFICATION</scope>
</reference>
<dbReference type="Proteomes" id="UP000887579">
    <property type="component" value="Unplaced"/>
</dbReference>
<proteinExistence type="predicted"/>
<dbReference type="WBParaSite" id="ES5_v2.g21247.t1">
    <property type="protein sequence ID" value="ES5_v2.g21247.t1"/>
    <property type="gene ID" value="ES5_v2.g21247"/>
</dbReference>
<name>A0AC34FUW7_9BILA</name>
<evidence type="ECO:0000313" key="2">
    <source>
        <dbReference type="WBParaSite" id="ES5_v2.g21247.t1"/>
    </source>
</evidence>
<evidence type="ECO:0000313" key="1">
    <source>
        <dbReference type="Proteomes" id="UP000887579"/>
    </source>
</evidence>
<organism evidence="1 2">
    <name type="scientific">Panagrolaimus sp. ES5</name>
    <dbReference type="NCBI Taxonomy" id="591445"/>
    <lineage>
        <taxon>Eukaryota</taxon>
        <taxon>Metazoa</taxon>
        <taxon>Ecdysozoa</taxon>
        <taxon>Nematoda</taxon>
        <taxon>Chromadorea</taxon>
        <taxon>Rhabditida</taxon>
        <taxon>Tylenchina</taxon>
        <taxon>Panagrolaimomorpha</taxon>
        <taxon>Panagrolaimoidea</taxon>
        <taxon>Panagrolaimidae</taxon>
        <taxon>Panagrolaimus</taxon>
    </lineage>
</organism>